<dbReference type="AlphaFoldDB" id="A0A2U1JUL3"/>
<feature type="transmembrane region" description="Helical" evidence="6">
    <location>
        <begin position="6"/>
        <end position="30"/>
    </location>
</feature>
<dbReference type="InterPro" id="IPR007383">
    <property type="entry name" value="DUF445"/>
</dbReference>
<dbReference type="RefSeq" id="WP_116555663.1">
    <property type="nucleotide sequence ID" value="NZ_QCZG01000036.1"/>
</dbReference>
<keyword evidence="3 6" id="KW-0812">Transmembrane</keyword>
<evidence type="ECO:0000256" key="6">
    <source>
        <dbReference type="SAM" id="Phobius"/>
    </source>
</evidence>
<dbReference type="OrthoDB" id="9787430at2"/>
<evidence type="ECO:0000256" key="1">
    <source>
        <dbReference type="ARBA" id="ARBA00004236"/>
    </source>
</evidence>
<organism evidence="7 8">
    <name type="scientific">Pueribacillus theae</name>
    <dbReference type="NCBI Taxonomy" id="2171751"/>
    <lineage>
        <taxon>Bacteria</taxon>
        <taxon>Bacillati</taxon>
        <taxon>Bacillota</taxon>
        <taxon>Bacilli</taxon>
        <taxon>Bacillales</taxon>
        <taxon>Bacillaceae</taxon>
        <taxon>Pueribacillus</taxon>
    </lineage>
</organism>
<reference evidence="7 8" key="1">
    <citation type="submission" date="2018-04" db="EMBL/GenBank/DDBJ databases">
        <title>Camelliibacillus theae gen. nov., sp. nov., isolated from Pu'er tea.</title>
        <authorList>
            <person name="Niu L."/>
        </authorList>
    </citation>
    <scope>NUCLEOTIDE SEQUENCE [LARGE SCALE GENOMIC DNA]</scope>
    <source>
        <strain evidence="7 8">T8</strain>
    </source>
</reference>
<dbReference type="GO" id="GO:0005886">
    <property type="term" value="C:plasma membrane"/>
    <property type="evidence" value="ECO:0007669"/>
    <property type="project" value="UniProtKB-SubCell"/>
</dbReference>
<name>A0A2U1JUL3_9BACI</name>
<evidence type="ECO:0000256" key="4">
    <source>
        <dbReference type="ARBA" id="ARBA00022989"/>
    </source>
</evidence>
<keyword evidence="5 6" id="KW-0472">Membrane</keyword>
<sequence length="378" mass="43103">MNIFLSFFMLITVGAIIGGATNFLAIKMLFRPLKPIYIGKWRLPFTPGLIPKRRDDMAVQLGKVVVEHLLTAEGIVKKLKDHQFRNDILKLAKTEVAQFLEREDSLLRLAGRLGISQADERIEQFIQHKLEEKYWLTIQKIKSKSIHEMMPDELEAYIELKMPSLAETICSKAVAYFESDEGKRKVGELISHFLADKGKLGNVITMFLGNESLLNKVQPEIIKFFKQPAAKQLFQRIMEKEWASLKEKQLSDFDERVNYEKFLEWLKEQMLHQFAIGELFNTSVNELAGNYKDRVIESLVPNALQQIGNYAVSKIDAIMQKLPLAAVVKEQVESFPVERLETIVLAISSKEFKMITYLGALLGGIIGAVQGVLILFLN</sequence>
<dbReference type="InterPro" id="IPR016991">
    <property type="entry name" value="UCP032178"/>
</dbReference>
<keyword evidence="4 6" id="KW-1133">Transmembrane helix</keyword>
<comment type="caution">
    <text evidence="7">The sequence shown here is derived from an EMBL/GenBank/DDBJ whole genome shotgun (WGS) entry which is preliminary data.</text>
</comment>
<evidence type="ECO:0000256" key="2">
    <source>
        <dbReference type="ARBA" id="ARBA00008053"/>
    </source>
</evidence>
<evidence type="ECO:0000256" key="3">
    <source>
        <dbReference type="ARBA" id="ARBA00022692"/>
    </source>
</evidence>
<dbReference type="PANTHER" id="PTHR35791:SF1">
    <property type="entry name" value="UPF0754 MEMBRANE PROTEIN YHEB"/>
    <property type="match status" value="1"/>
</dbReference>
<protein>
    <submittedName>
        <fullName evidence="7">DUF445 domain-containing protein</fullName>
    </submittedName>
</protein>
<evidence type="ECO:0000313" key="7">
    <source>
        <dbReference type="EMBL" id="PWA08528.1"/>
    </source>
</evidence>
<accession>A0A2U1JUL3</accession>
<dbReference type="Pfam" id="PF04286">
    <property type="entry name" value="DUF445"/>
    <property type="match status" value="1"/>
</dbReference>
<comment type="subcellular location">
    <subcellularLocation>
        <location evidence="1">Cell membrane</location>
    </subcellularLocation>
</comment>
<dbReference type="PANTHER" id="PTHR35791">
    <property type="entry name" value="UPF0754 MEMBRANE PROTEIN YHEB"/>
    <property type="match status" value="1"/>
</dbReference>
<dbReference type="EMBL" id="QCZG01000036">
    <property type="protein sequence ID" value="PWA08528.1"/>
    <property type="molecule type" value="Genomic_DNA"/>
</dbReference>
<dbReference type="Proteomes" id="UP000245998">
    <property type="component" value="Unassembled WGS sequence"/>
</dbReference>
<feature type="transmembrane region" description="Helical" evidence="6">
    <location>
        <begin position="355"/>
        <end position="377"/>
    </location>
</feature>
<gene>
    <name evidence="7" type="ORF">DCC39_14720</name>
</gene>
<proteinExistence type="inferred from homology"/>
<keyword evidence="8" id="KW-1185">Reference proteome</keyword>
<evidence type="ECO:0000313" key="8">
    <source>
        <dbReference type="Proteomes" id="UP000245998"/>
    </source>
</evidence>
<comment type="similarity">
    <text evidence="2">Belongs to the UPF0754 family.</text>
</comment>
<evidence type="ECO:0000256" key="5">
    <source>
        <dbReference type="ARBA" id="ARBA00023136"/>
    </source>
</evidence>
<dbReference type="PIRSF" id="PIRSF032178">
    <property type="entry name" value="UCP032178"/>
    <property type="match status" value="1"/>
</dbReference>